<proteinExistence type="predicted"/>
<dbReference type="InterPro" id="IPR056091">
    <property type="entry name" value="DUF7674"/>
</dbReference>
<gene>
    <name evidence="2" type="ORF">WMO26_03675</name>
</gene>
<sequence length="252" mass="29440">MEKNTAFELIKARVAGVLKEQNFQLKSDEIVDEQDGSRYALFTTEKRAVGIVWDAKKKRYVLQISTVTDGEVDESWRTLALWLFDPENQNDQDAKSIANDFEDSLVQLNPKNAPAKREPTTNKKSKITMDGFVQNFVKLYPQYQDELNAHVEHYGQLLPDTFIDEVVAEYMMSMLTQRKNAFIKKLFEFLNNHYNNGDDNVRSAIMVTLFRHLLDNEEAERLAQETYMSETLKRSWLQMGRMLRKKGDKLPW</sequence>
<dbReference type="Proteomes" id="UP001489509">
    <property type="component" value="Unassembled WGS sequence"/>
</dbReference>
<name>A0ABV1DY32_9FIRM</name>
<dbReference type="RefSeq" id="WP_349218211.1">
    <property type="nucleotide sequence ID" value="NZ_JBBMFD010000004.1"/>
</dbReference>
<comment type="caution">
    <text evidence="2">The sequence shown here is derived from an EMBL/GenBank/DDBJ whole genome shotgun (WGS) entry which is preliminary data.</text>
</comment>
<reference evidence="2 3" key="1">
    <citation type="submission" date="2024-03" db="EMBL/GenBank/DDBJ databases">
        <title>Human intestinal bacterial collection.</title>
        <authorList>
            <person name="Pauvert C."/>
            <person name="Hitch T.C.A."/>
            <person name="Clavel T."/>
        </authorList>
    </citation>
    <scope>NUCLEOTIDE SEQUENCE [LARGE SCALE GENOMIC DNA]</scope>
    <source>
        <strain evidence="2 3">CLA-JM-H44</strain>
    </source>
</reference>
<accession>A0ABV1DY32</accession>
<organism evidence="2 3">
    <name type="scientific">Solibaculum intestinale</name>
    <dbReference type="NCBI Taxonomy" id="3133165"/>
    <lineage>
        <taxon>Bacteria</taxon>
        <taxon>Bacillati</taxon>
        <taxon>Bacillota</taxon>
        <taxon>Clostridia</taxon>
        <taxon>Eubacteriales</taxon>
        <taxon>Oscillospiraceae</taxon>
        <taxon>Solibaculum</taxon>
    </lineage>
</organism>
<protein>
    <recommendedName>
        <fullName evidence="1">DUF7674 domain-containing protein</fullName>
    </recommendedName>
</protein>
<evidence type="ECO:0000259" key="1">
    <source>
        <dbReference type="Pfam" id="PF24722"/>
    </source>
</evidence>
<keyword evidence="3" id="KW-1185">Reference proteome</keyword>
<dbReference type="Pfam" id="PF24722">
    <property type="entry name" value="DUF7674"/>
    <property type="match status" value="1"/>
</dbReference>
<evidence type="ECO:0000313" key="2">
    <source>
        <dbReference type="EMBL" id="MEQ2439924.1"/>
    </source>
</evidence>
<evidence type="ECO:0000313" key="3">
    <source>
        <dbReference type="Proteomes" id="UP001489509"/>
    </source>
</evidence>
<feature type="domain" description="DUF7674" evidence="1">
    <location>
        <begin position="135"/>
        <end position="238"/>
    </location>
</feature>
<dbReference type="EMBL" id="JBBMFD010000004">
    <property type="protein sequence ID" value="MEQ2439924.1"/>
    <property type="molecule type" value="Genomic_DNA"/>
</dbReference>